<gene>
    <name evidence="4" type="ORF">C1I93_27900</name>
</gene>
<keyword evidence="2" id="KW-0812">Transmembrane</keyword>
<protein>
    <submittedName>
        <fullName evidence="4">Uncharacterized protein</fullName>
    </submittedName>
</protein>
<proteinExistence type="predicted"/>
<keyword evidence="2" id="KW-0472">Membrane</keyword>
<feature type="transmembrane region" description="Helical" evidence="2">
    <location>
        <begin position="78"/>
        <end position="99"/>
    </location>
</feature>
<feature type="region of interest" description="Disordered" evidence="1">
    <location>
        <begin position="46"/>
        <end position="75"/>
    </location>
</feature>
<reference evidence="4 5" key="1">
    <citation type="submission" date="2018-01" db="EMBL/GenBank/DDBJ databases">
        <title>Draft genome sequence of Jishengella endophytica.</title>
        <authorList>
            <person name="Sahin N."/>
            <person name="Ay H."/>
            <person name="Saygin H."/>
        </authorList>
    </citation>
    <scope>NUCLEOTIDE SEQUENCE [LARGE SCALE GENOMIC DNA]</scope>
    <source>
        <strain evidence="4 5">DSM 45430</strain>
    </source>
</reference>
<evidence type="ECO:0000313" key="5">
    <source>
        <dbReference type="Proteomes" id="UP000248627"/>
    </source>
</evidence>
<comment type="caution">
    <text evidence="4">The sequence shown here is derived from an EMBL/GenBank/DDBJ whole genome shotgun (WGS) entry which is preliminary data.</text>
</comment>
<dbReference type="RefSeq" id="WP_146603593.1">
    <property type="nucleotide sequence ID" value="NZ_AP023358.1"/>
</dbReference>
<keyword evidence="5" id="KW-1185">Reference proteome</keyword>
<dbReference type="EMBL" id="POTX01000320">
    <property type="protein sequence ID" value="PZF86211.1"/>
    <property type="molecule type" value="Genomic_DNA"/>
</dbReference>
<evidence type="ECO:0000256" key="2">
    <source>
        <dbReference type="SAM" id="Phobius"/>
    </source>
</evidence>
<evidence type="ECO:0000313" key="4">
    <source>
        <dbReference type="EMBL" id="PZF86211.1"/>
    </source>
</evidence>
<feature type="signal peptide" evidence="3">
    <location>
        <begin position="1"/>
        <end position="26"/>
    </location>
</feature>
<keyword evidence="2" id="KW-1133">Transmembrane helix</keyword>
<dbReference type="AlphaFoldDB" id="A0A2W2BF36"/>
<keyword evidence="3" id="KW-0732">Signal</keyword>
<feature type="chain" id="PRO_5044005712" evidence="3">
    <location>
        <begin position="27"/>
        <end position="111"/>
    </location>
</feature>
<accession>A0A2W2BF36</accession>
<evidence type="ECO:0000256" key="1">
    <source>
        <dbReference type="SAM" id="MobiDB-lite"/>
    </source>
</evidence>
<name>A0A2W2BF36_9ACTN</name>
<evidence type="ECO:0000256" key="3">
    <source>
        <dbReference type="SAM" id="SignalP"/>
    </source>
</evidence>
<dbReference type="Proteomes" id="UP000248627">
    <property type="component" value="Unassembled WGS sequence"/>
</dbReference>
<feature type="compositionally biased region" description="Basic and acidic residues" evidence="1">
    <location>
        <begin position="49"/>
        <end position="71"/>
    </location>
</feature>
<sequence>MKATGILVATMGGLALGLLLPGTALAGAPGRAAGACAVTVVASAQPAVGDRKDHQEDGDDGGGHRGNRADDDGSDNDILTVVGGVALLAHALAGGVILVRRRRHATDTAMR</sequence>
<organism evidence="4 5">
    <name type="scientific">Micromonospora endophytica</name>
    <dbReference type="NCBI Taxonomy" id="515350"/>
    <lineage>
        <taxon>Bacteria</taxon>
        <taxon>Bacillati</taxon>
        <taxon>Actinomycetota</taxon>
        <taxon>Actinomycetes</taxon>
        <taxon>Micromonosporales</taxon>
        <taxon>Micromonosporaceae</taxon>
        <taxon>Micromonospora</taxon>
    </lineage>
</organism>